<dbReference type="PATRIC" id="fig|540747.5.peg.5134"/>
<accession>A0A0T5P9V1</accession>
<evidence type="ECO:0000313" key="2">
    <source>
        <dbReference type="EMBL" id="QEW27098.1"/>
    </source>
</evidence>
<protein>
    <recommendedName>
        <fullName evidence="5">DUF1127 domain-containing protein</fullName>
    </recommendedName>
</protein>
<evidence type="ECO:0008006" key="5">
    <source>
        <dbReference type="Google" id="ProtNLM"/>
    </source>
</evidence>
<dbReference type="Proteomes" id="UP000051401">
    <property type="component" value="Unassembled WGS sequence"/>
</dbReference>
<reference evidence="2 4" key="2">
    <citation type="submission" date="2018-08" db="EMBL/GenBank/DDBJ databases">
        <title>Genetic Globetrotter - A new plasmid hitch-hiking vast phylogenetic and geographic distances.</title>
        <authorList>
            <person name="Vollmers J."/>
            <person name="Petersen J."/>
        </authorList>
    </citation>
    <scope>NUCLEOTIDE SEQUENCE [LARGE SCALE GENOMIC DNA]</scope>
    <source>
        <strain evidence="2 4">DSM 26383</strain>
    </source>
</reference>
<dbReference type="AlphaFoldDB" id="A0A0T5P9V1"/>
<reference evidence="1 3" key="1">
    <citation type="submission" date="2015-04" db="EMBL/GenBank/DDBJ databases">
        <title>The draft genome sequence of Roseovarius indicus B108T.</title>
        <authorList>
            <person name="Li G."/>
            <person name="Lai Q."/>
            <person name="Shao Z."/>
            <person name="Yan P."/>
        </authorList>
    </citation>
    <scope>NUCLEOTIDE SEQUENCE [LARGE SCALE GENOMIC DNA]</scope>
    <source>
        <strain evidence="1 3">B108</strain>
    </source>
</reference>
<proteinExistence type="predicted"/>
<evidence type="ECO:0000313" key="1">
    <source>
        <dbReference type="EMBL" id="KRS18073.1"/>
    </source>
</evidence>
<evidence type="ECO:0000313" key="3">
    <source>
        <dbReference type="Proteomes" id="UP000051401"/>
    </source>
</evidence>
<dbReference type="RefSeq" id="WP_057816173.1">
    <property type="nucleotide sequence ID" value="NZ_CP031598.1"/>
</dbReference>
<evidence type="ECO:0000313" key="4">
    <source>
        <dbReference type="Proteomes" id="UP000325785"/>
    </source>
</evidence>
<gene>
    <name evidence="2" type="ORF">RIdsm_02907</name>
    <name evidence="1" type="ORF">XM52_11040</name>
</gene>
<dbReference type="Proteomes" id="UP000325785">
    <property type="component" value="Chromosome"/>
</dbReference>
<dbReference type="KEGG" id="rid:RIdsm_02907"/>
<dbReference type="STRING" id="540747.SAMN04488031_101439"/>
<keyword evidence="3" id="KW-1185">Reference proteome</keyword>
<name>A0A0T5P9V1_9RHOB</name>
<dbReference type="EMBL" id="LAXI01000005">
    <property type="protein sequence ID" value="KRS18073.1"/>
    <property type="molecule type" value="Genomic_DNA"/>
</dbReference>
<dbReference type="EMBL" id="CP031598">
    <property type="protein sequence ID" value="QEW27098.1"/>
    <property type="molecule type" value="Genomic_DNA"/>
</dbReference>
<sequence length="80" mass="9079">MAISRIGAVPRPTRFSPARRPTLLRLLLRTVLLWRGDIKTARDRAGFVALPDHTLRDIGVTRHSILEADSHDRTARRARS</sequence>
<organism evidence="1 3">
    <name type="scientific">Roseovarius indicus</name>
    <dbReference type="NCBI Taxonomy" id="540747"/>
    <lineage>
        <taxon>Bacteria</taxon>
        <taxon>Pseudomonadati</taxon>
        <taxon>Pseudomonadota</taxon>
        <taxon>Alphaproteobacteria</taxon>
        <taxon>Rhodobacterales</taxon>
        <taxon>Roseobacteraceae</taxon>
        <taxon>Roseovarius</taxon>
    </lineage>
</organism>